<dbReference type="GO" id="GO:0008930">
    <property type="term" value="F:methylthioadenosine nucleosidase activity"/>
    <property type="evidence" value="ECO:0007669"/>
    <property type="project" value="TreeGrafter"/>
</dbReference>
<organism evidence="2 3">
    <name type="scientific">Aeromonas media</name>
    <dbReference type="NCBI Taxonomy" id="651"/>
    <lineage>
        <taxon>Bacteria</taxon>
        <taxon>Pseudomonadati</taxon>
        <taxon>Pseudomonadota</taxon>
        <taxon>Gammaproteobacteria</taxon>
        <taxon>Aeromonadales</taxon>
        <taxon>Aeromonadaceae</taxon>
        <taxon>Aeromonas</taxon>
    </lineage>
</organism>
<dbReference type="InterPro" id="IPR000845">
    <property type="entry name" value="Nucleoside_phosphorylase_d"/>
</dbReference>
<evidence type="ECO:0000313" key="2">
    <source>
        <dbReference type="EMBL" id="QJT20839.1"/>
    </source>
</evidence>
<protein>
    <submittedName>
        <fullName evidence="2">Nucleoside phosphorylase</fullName>
    </submittedName>
</protein>
<sequence length="386" mass="43288">MKILLIEDSEQKRISIESAIKSQLTSAISQPNIIYAFNLTEARRQLISEQFDLIVFDMYLPDGTGSIHERDCSEELITEFSKGKNYKTEAIALTQFDISELENIQSFNVAGITLVKYDATENWKISLSHKIERISQRVNCDFLIFCALQKERNAFRDTDCIIGNTRKVSGLDCLEIKIGNAFGLIIKPQRMGLVNMAIVATKAIELFQPKIVAMSGICAGVAGETKYLDLVVGNTCWEYQTGKWKDGEFRQEPYQVSLEHDLGIDLNQTTENIDILNAVRKGLFYSELNDFSIIVAPISSGSAVIADEEMMSRIGTQQRKMAALEMEMYSLYEASQQSLCKPLYFGAKSVVDMGDASKGDHYHSAACLISARYVSIVLQNKLKEIL</sequence>
<evidence type="ECO:0000259" key="1">
    <source>
        <dbReference type="Pfam" id="PF01048"/>
    </source>
</evidence>
<dbReference type="PANTHER" id="PTHR46832:SF1">
    <property type="entry name" value="5'-METHYLTHIOADENOSINE_S-ADENOSYLHOMOCYSTEINE NUCLEOSIDASE"/>
    <property type="match status" value="1"/>
</dbReference>
<dbReference type="AlphaFoldDB" id="A0A6M4Y787"/>
<accession>A0A6M4Y787</accession>
<dbReference type="SUPFAM" id="SSF52172">
    <property type="entry name" value="CheY-like"/>
    <property type="match status" value="1"/>
</dbReference>
<gene>
    <name evidence="2" type="ORF">E4184_04800</name>
</gene>
<dbReference type="Pfam" id="PF01048">
    <property type="entry name" value="PNP_UDP_1"/>
    <property type="match status" value="1"/>
</dbReference>
<evidence type="ECO:0000313" key="3">
    <source>
        <dbReference type="Proteomes" id="UP000501427"/>
    </source>
</evidence>
<reference evidence="2 3" key="1">
    <citation type="submission" date="2019-03" db="EMBL/GenBank/DDBJ databases">
        <title>Novel transposon Tn6433 accelerates the dissemination of tet(E) in Aeromonas from aerobic biofilm under oxytetracycline stress.</title>
        <authorList>
            <person name="Shi Y."/>
            <person name="Tian Z."/>
            <person name="Zhang Y."/>
            <person name="Zhang H."/>
            <person name="Yang M."/>
        </authorList>
    </citation>
    <scope>NUCLEOTIDE SEQUENCE [LARGE SCALE GENOMIC DNA]</scope>
    <source>
        <strain evidence="2 3">T0.1-19</strain>
    </source>
</reference>
<dbReference type="PANTHER" id="PTHR46832">
    <property type="entry name" value="5'-METHYLTHIOADENOSINE/S-ADENOSYLHOMOCYSTEINE NUCLEOSIDASE"/>
    <property type="match status" value="1"/>
</dbReference>
<dbReference type="EMBL" id="CP038441">
    <property type="protein sequence ID" value="QJT20839.1"/>
    <property type="molecule type" value="Genomic_DNA"/>
</dbReference>
<dbReference type="InterPro" id="IPR011006">
    <property type="entry name" value="CheY-like_superfamily"/>
</dbReference>
<dbReference type="GO" id="GO:0009116">
    <property type="term" value="P:nucleoside metabolic process"/>
    <property type="evidence" value="ECO:0007669"/>
    <property type="project" value="InterPro"/>
</dbReference>
<dbReference type="GO" id="GO:0008782">
    <property type="term" value="F:adenosylhomocysteine nucleosidase activity"/>
    <property type="evidence" value="ECO:0007669"/>
    <property type="project" value="TreeGrafter"/>
</dbReference>
<dbReference type="InterPro" id="IPR035994">
    <property type="entry name" value="Nucleoside_phosphorylase_sf"/>
</dbReference>
<proteinExistence type="predicted"/>
<dbReference type="Proteomes" id="UP000501427">
    <property type="component" value="Chromosome"/>
</dbReference>
<dbReference type="GO" id="GO:0005829">
    <property type="term" value="C:cytosol"/>
    <property type="evidence" value="ECO:0007669"/>
    <property type="project" value="TreeGrafter"/>
</dbReference>
<name>A0A6M4Y787_AERME</name>
<feature type="domain" description="Nucleoside phosphorylase" evidence="1">
    <location>
        <begin position="184"/>
        <end position="338"/>
    </location>
</feature>
<dbReference type="SUPFAM" id="SSF53167">
    <property type="entry name" value="Purine and uridine phosphorylases"/>
    <property type="match status" value="1"/>
</dbReference>
<dbReference type="GO" id="GO:0019284">
    <property type="term" value="P:L-methionine salvage from S-adenosylmethionine"/>
    <property type="evidence" value="ECO:0007669"/>
    <property type="project" value="TreeGrafter"/>
</dbReference>
<dbReference type="Gene3D" id="3.40.50.1580">
    <property type="entry name" value="Nucleoside phosphorylase domain"/>
    <property type="match status" value="1"/>
</dbReference>
<dbReference type="RefSeq" id="WP_171275550.1">
    <property type="nucleotide sequence ID" value="NZ_CAWPJG010000001.1"/>
</dbReference>
<dbReference type="Gene3D" id="3.40.50.2300">
    <property type="match status" value="1"/>
</dbReference>